<reference evidence="1" key="2">
    <citation type="journal article" date="2024" name="Plant">
        <title>Genomic evolution and insights into agronomic trait innovations of Sesamum species.</title>
        <authorList>
            <person name="Miao H."/>
            <person name="Wang L."/>
            <person name="Qu L."/>
            <person name="Liu H."/>
            <person name="Sun Y."/>
            <person name="Le M."/>
            <person name="Wang Q."/>
            <person name="Wei S."/>
            <person name="Zheng Y."/>
            <person name="Lin W."/>
            <person name="Duan Y."/>
            <person name="Cao H."/>
            <person name="Xiong S."/>
            <person name="Wang X."/>
            <person name="Wei L."/>
            <person name="Li C."/>
            <person name="Ma Q."/>
            <person name="Ju M."/>
            <person name="Zhao R."/>
            <person name="Li G."/>
            <person name="Mu C."/>
            <person name="Tian Q."/>
            <person name="Mei H."/>
            <person name="Zhang T."/>
            <person name="Gao T."/>
            <person name="Zhang H."/>
        </authorList>
    </citation>
    <scope>NUCLEOTIDE SEQUENCE</scope>
    <source>
        <strain evidence="1">KEN1</strain>
    </source>
</reference>
<evidence type="ECO:0000313" key="1">
    <source>
        <dbReference type="EMBL" id="KAL0440272.1"/>
    </source>
</evidence>
<dbReference type="AlphaFoldDB" id="A0AAW2WF66"/>
<name>A0AAW2WF66_9LAMI</name>
<dbReference type="PANTHER" id="PTHR11439:SF465">
    <property type="entry name" value="REVERSE TRANSCRIPTASE TY1_COPIA-TYPE DOMAIN-CONTAINING PROTEIN"/>
    <property type="match status" value="1"/>
</dbReference>
<accession>A0AAW2WF66</accession>
<protein>
    <submittedName>
        <fullName evidence="1">Uncharacterized protein</fullName>
    </submittedName>
</protein>
<gene>
    <name evidence="1" type="ORF">Slati_2510200</name>
</gene>
<sequence>MKLTSSAASALIDPEPYRRLVGRLLYSSFTKLDVSYGTQRFSQFVHRPCRVHMDATLHLVRYLKECSQKGLFFPSSNPLNVTAYCNVDWANYVDPRRSLTDYCIFLRTFIYLDDKDTTNCCKVHCRG</sequence>
<organism evidence="1">
    <name type="scientific">Sesamum latifolium</name>
    <dbReference type="NCBI Taxonomy" id="2727402"/>
    <lineage>
        <taxon>Eukaryota</taxon>
        <taxon>Viridiplantae</taxon>
        <taxon>Streptophyta</taxon>
        <taxon>Embryophyta</taxon>
        <taxon>Tracheophyta</taxon>
        <taxon>Spermatophyta</taxon>
        <taxon>Magnoliopsida</taxon>
        <taxon>eudicotyledons</taxon>
        <taxon>Gunneridae</taxon>
        <taxon>Pentapetalae</taxon>
        <taxon>asterids</taxon>
        <taxon>lamiids</taxon>
        <taxon>Lamiales</taxon>
        <taxon>Pedaliaceae</taxon>
        <taxon>Sesamum</taxon>
    </lineage>
</organism>
<comment type="caution">
    <text evidence="1">The sequence shown here is derived from an EMBL/GenBank/DDBJ whole genome shotgun (WGS) entry which is preliminary data.</text>
</comment>
<proteinExistence type="predicted"/>
<dbReference type="PANTHER" id="PTHR11439">
    <property type="entry name" value="GAG-POL-RELATED RETROTRANSPOSON"/>
    <property type="match status" value="1"/>
</dbReference>
<dbReference type="EMBL" id="JACGWN010000008">
    <property type="protein sequence ID" value="KAL0440272.1"/>
    <property type="molecule type" value="Genomic_DNA"/>
</dbReference>
<reference evidence="1" key="1">
    <citation type="submission" date="2020-06" db="EMBL/GenBank/DDBJ databases">
        <authorList>
            <person name="Li T."/>
            <person name="Hu X."/>
            <person name="Zhang T."/>
            <person name="Song X."/>
            <person name="Zhang H."/>
            <person name="Dai N."/>
            <person name="Sheng W."/>
            <person name="Hou X."/>
            <person name="Wei L."/>
        </authorList>
    </citation>
    <scope>NUCLEOTIDE SEQUENCE</scope>
    <source>
        <strain evidence="1">KEN1</strain>
        <tissue evidence="1">Leaf</tissue>
    </source>
</reference>